<dbReference type="EMBL" id="AFAR01000029">
    <property type="protein sequence ID" value="EGF29456.1"/>
    <property type="molecule type" value="Genomic_DNA"/>
</dbReference>
<protein>
    <submittedName>
        <fullName evidence="1">Uncharacterized protein</fullName>
    </submittedName>
</protein>
<gene>
    <name evidence="1" type="ORF">RBWH47_01823</name>
</gene>
<name>F2ALJ8_RHOBT</name>
<proteinExistence type="predicted"/>
<organism evidence="1 2">
    <name type="scientific">Rhodopirellula baltica WH47</name>
    <dbReference type="NCBI Taxonomy" id="991778"/>
    <lineage>
        <taxon>Bacteria</taxon>
        <taxon>Pseudomonadati</taxon>
        <taxon>Planctomycetota</taxon>
        <taxon>Planctomycetia</taxon>
        <taxon>Pirellulales</taxon>
        <taxon>Pirellulaceae</taxon>
        <taxon>Rhodopirellula</taxon>
    </lineage>
</organism>
<evidence type="ECO:0000313" key="2">
    <source>
        <dbReference type="Proteomes" id="UP000006222"/>
    </source>
</evidence>
<comment type="caution">
    <text evidence="1">The sequence shown here is derived from an EMBL/GenBank/DDBJ whole genome shotgun (WGS) entry which is preliminary data.</text>
</comment>
<reference evidence="1 2" key="1">
    <citation type="journal article" date="2013" name="Mar. Genomics">
        <title>Expression of sulfatases in Rhodopirellula baltica and the diversity of sulfatases in the genus Rhodopirellula.</title>
        <authorList>
            <person name="Wegner C.E."/>
            <person name="Richter-Heitmann T."/>
            <person name="Klindworth A."/>
            <person name="Klockow C."/>
            <person name="Richter M."/>
            <person name="Achstetter T."/>
            <person name="Glockner F.O."/>
            <person name="Harder J."/>
        </authorList>
    </citation>
    <scope>NUCLEOTIDE SEQUENCE [LARGE SCALE GENOMIC DNA]</scope>
    <source>
        <strain evidence="1 2">WH47</strain>
    </source>
</reference>
<evidence type="ECO:0000313" key="1">
    <source>
        <dbReference type="EMBL" id="EGF29456.1"/>
    </source>
</evidence>
<dbReference type="AlphaFoldDB" id="F2ALJ8"/>
<accession>F2ALJ8</accession>
<dbReference type="PATRIC" id="fig|991778.3.peg.563"/>
<dbReference type="Proteomes" id="UP000006222">
    <property type="component" value="Unassembled WGS sequence"/>
</dbReference>
<sequence>MAELIAVLGCRGFLRRECRNALTKTQKNTSDAVCYTGSPSPTFIPALWKTQFHAESSAEMH</sequence>